<dbReference type="Proteomes" id="UP000180252">
    <property type="component" value="Unassembled WGS sequence"/>
</dbReference>
<protein>
    <submittedName>
        <fullName evidence="1">Uncharacterized protein</fullName>
    </submittedName>
</protein>
<keyword evidence="4" id="KW-1185">Reference proteome</keyword>
<proteinExistence type="predicted"/>
<dbReference type="AlphaFoldDB" id="A0A1S1J858"/>
<dbReference type="STRING" id="1278819.BHE19_07260"/>
<name>A0A1S1J858_9FLAO</name>
<organism evidence="1 3">
    <name type="scientific">Flavobacterium tructae</name>
    <dbReference type="NCBI Taxonomy" id="1114873"/>
    <lineage>
        <taxon>Bacteria</taxon>
        <taxon>Pseudomonadati</taxon>
        <taxon>Bacteroidota</taxon>
        <taxon>Flavobacteriia</taxon>
        <taxon>Flavobacteriales</taxon>
        <taxon>Flavobacteriaceae</taxon>
        <taxon>Flavobacterium</taxon>
    </lineage>
</organism>
<dbReference type="Proteomes" id="UP000198319">
    <property type="component" value="Unassembled WGS sequence"/>
</dbReference>
<sequence length="67" mass="8335">MKENEITNFDFNPQLRELVKNYCEMKYEENSITDDWHLWQEYQLLLKDNKLNDLFEVEYLLNSWENG</sequence>
<reference evidence="2 4" key="3">
    <citation type="submission" date="2016-11" db="EMBL/GenBank/DDBJ databases">
        <title>Whole genomes of Flavobacteriaceae.</title>
        <authorList>
            <person name="Stine C."/>
            <person name="Li C."/>
            <person name="Tadesse D."/>
        </authorList>
    </citation>
    <scope>NUCLEOTIDE SEQUENCE [LARGE SCALE GENOMIC DNA]</scope>
    <source>
        <strain evidence="2 4">ATCC BAA-2541</strain>
    </source>
</reference>
<dbReference type="RefSeq" id="WP_070906909.1">
    <property type="nucleotide sequence ID" value="NZ_MIKE01000022.1"/>
</dbReference>
<evidence type="ECO:0000313" key="3">
    <source>
        <dbReference type="Proteomes" id="UP000180252"/>
    </source>
</evidence>
<reference evidence="1" key="2">
    <citation type="submission" date="2016-09" db="EMBL/GenBank/DDBJ databases">
        <authorList>
            <person name="Capua I."/>
            <person name="De Benedictis P."/>
            <person name="Joannis T."/>
            <person name="Lombin L.H."/>
            <person name="Cattoli G."/>
        </authorList>
    </citation>
    <scope>NUCLEOTIDE SEQUENCE [LARGE SCALE GENOMIC DNA]</scope>
    <source>
        <strain evidence="1">MSU</strain>
    </source>
</reference>
<reference evidence="3" key="1">
    <citation type="submission" date="2016-09" db="EMBL/GenBank/DDBJ databases">
        <authorList>
            <person name="Chen S."/>
            <person name="Walker E."/>
        </authorList>
    </citation>
    <scope>NUCLEOTIDE SEQUENCE [LARGE SCALE GENOMIC DNA]</scope>
    <source>
        <strain evidence="3">MSU</strain>
    </source>
</reference>
<gene>
    <name evidence="2" type="ORF">B0A71_15285</name>
    <name evidence="1" type="ORF">BHE19_07260</name>
</gene>
<dbReference type="EMBL" id="MUHG01000023">
    <property type="protein sequence ID" value="OXB18283.1"/>
    <property type="molecule type" value="Genomic_DNA"/>
</dbReference>
<accession>A0A1S1J858</accession>
<dbReference type="OrthoDB" id="1367191at2"/>
<evidence type="ECO:0000313" key="1">
    <source>
        <dbReference type="EMBL" id="OHT45625.1"/>
    </source>
</evidence>
<dbReference type="EMBL" id="MIKE01000022">
    <property type="protein sequence ID" value="OHT45625.1"/>
    <property type="molecule type" value="Genomic_DNA"/>
</dbReference>
<evidence type="ECO:0000313" key="2">
    <source>
        <dbReference type="EMBL" id="OXB18283.1"/>
    </source>
</evidence>
<evidence type="ECO:0000313" key="4">
    <source>
        <dbReference type="Proteomes" id="UP000198319"/>
    </source>
</evidence>
<comment type="caution">
    <text evidence="1">The sequence shown here is derived from an EMBL/GenBank/DDBJ whole genome shotgun (WGS) entry which is preliminary data.</text>
</comment>